<feature type="region of interest" description="Disordered" evidence="1">
    <location>
        <begin position="1"/>
        <end position="26"/>
    </location>
</feature>
<dbReference type="Pfam" id="PF00646">
    <property type="entry name" value="F-box"/>
    <property type="match status" value="1"/>
</dbReference>
<evidence type="ECO:0000256" key="1">
    <source>
        <dbReference type="SAM" id="MobiDB-lite"/>
    </source>
</evidence>
<evidence type="ECO:0000259" key="2">
    <source>
        <dbReference type="Pfam" id="PF00646"/>
    </source>
</evidence>
<sequence>MSGDGEPNPRRRRFTPPPPPAAAAAHPLEGDDLLTEILLRLPPQPSSLPRASTVCRRWRRIVTASADPGFLRPTAATLPSSASSGYTKE</sequence>
<reference evidence="3 4" key="1">
    <citation type="submission" date="2012-08" db="EMBL/GenBank/DDBJ databases">
        <title>Oryza genome evolution.</title>
        <authorList>
            <person name="Wing R.A."/>
        </authorList>
    </citation>
    <scope>NUCLEOTIDE SEQUENCE</scope>
</reference>
<dbReference type="AlphaFoldDB" id="A0A0D9VEA4"/>
<organism evidence="3 4">
    <name type="scientific">Leersia perrieri</name>
    <dbReference type="NCBI Taxonomy" id="77586"/>
    <lineage>
        <taxon>Eukaryota</taxon>
        <taxon>Viridiplantae</taxon>
        <taxon>Streptophyta</taxon>
        <taxon>Embryophyta</taxon>
        <taxon>Tracheophyta</taxon>
        <taxon>Spermatophyta</taxon>
        <taxon>Magnoliopsida</taxon>
        <taxon>Liliopsida</taxon>
        <taxon>Poales</taxon>
        <taxon>Poaceae</taxon>
        <taxon>BOP clade</taxon>
        <taxon>Oryzoideae</taxon>
        <taxon>Oryzeae</taxon>
        <taxon>Oryzinae</taxon>
        <taxon>Leersia</taxon>
    </lineage>
</organism>
<protein>
    <recommendedName>
        <fullName evidence="2">F-box domain-containing protein</fullName>
    </recommendedName>
</protein>
<accession>A0A0D9VEA4</accession>
<dbReference type="PANTHER" id="PTHR32133">
    <property type="entry name" value="OS07G0120400 PROTEIN"/>
    <property type="match status" value="1"/>
</dbReference>
<reference evidence="3" key="3">
    <citation type="submission" date="2015-04" db="UniProtKB">
        <authorList>
            <consortium name="EnsemblPlants"/>
        </authorList>
    </citation>
    <scope>IDENTIFICATION</scope>
</reference>
<dbReference type="SUPFAM" id="SSF81383">
    <property type="entry name" value="F-box domain"/>
    <property type="match status" value="1"/>
</dbReference>
<dbReference type="HOGENOM" id="CLU_2458047_0_0_1"/>
<feature type="region of interest" description="Disordered" evidence="1">
    <location>
        <begin position="66"/>
        <end position="89"/>
    </location>
</feature>
<evidence type="ECO:0000313" key="4">
    <source>
        <dbReference type="Proteomes" id="UP000032180"/>
    </source>
</evidence>
<dbReference type="InterPro" id="IPR001810">
    <property type="entry name" value="F-box_dom"/>
</dbReference>
<proteinExistence type="predicted"/>
<dbReference type="Gramene" id="LPERR02G08970.1">
    <property type="protein sequence ID" value="LPERR02G08970.1"/>
    <property type="gene ID" value="LPERR02G08970"/>
</dbReference>
<reference evidence="4" key="2">
    <citation type="submission" date="2013-12" db="EMBL/GenBank/DDBJ databases">
        <authorList>
            <person name="Yu Y."/>
            <person name="Lee S."/>
            <person name="de Baynast K."/>
            <person name="Wissotski M."/>
            <person name="Liu L."/>
            <person name="Talag J."/>
            <person name="Goicoechea J."/>
            <person name="Angelova A."/>
            <person name="Jetty R."/>
            <person name="Kudrna D."/>
            <person name="Golser W."/>
            <person name="Rivera L."/>
            <person name="Zhang J."/>
            <person name="Wing R."/>
        </authorList>
    </citation>
    <scope>NUCLEOTIDE SEQUENCE</scope>
</reference>
<keyword evidence="4" id="KW-1185">Reference proteome</keyword>
<dbReference type="Proteomes" id="UP000032180">
    <property type="component" value="Chromosome 2"/>
</dbReference>
<dbReference type="Gene3D" id="1.20.1280.50">
    <property type="match status" value="1"/>
</dbReference>
<feature type="domain" description="F-box" evidence="2">
    <location>
        <begin position="31"/>
        <end position="63"/>
    </location>
</feature>
<dbReference type="InterPro" id="IPR036047">
    <property type="entry name" value="F-box-like_dom_sf"/>
</dbReference>
<evidence type="ECO:0000313" key="3">
    <source>
        <dbReference type="EnsemblPlants" id="LPERR02G08970.1"/>
    </source>
</evidence>
<dbReference type="EnsemblPlants" id="LPERR02G08970.1">
    <property type="protein sequence ID" value="LPERR02G08970.1"/>
    <property type="gene ID" value="LPERR02G08970"/>
</dbReference>
<name>A0A0D9VEA4_9ORYZ</name>
<feature type="compositionally biased region" description="Low complexity" evidence="1">
    <location>
        <begin position="73"/>
        <end position="89"/>
    </location>
</feature>